<name>A0AA88WC34_9ASTE</name>
<dbReference type="InterPro" id="IPR000873">
    <property type="entry name" value="AMP-dep_synth/lig_dom"/>
</dbReference>
<protein>
    <recommendedName>
        <fullName evidence="3">AMP-dependent synthetase/ligase domain-containing protein</fullName>
    </recommendedName>
</protein>
<dbReference type="EMBL" id="JAVXUP010000682">
    <property type="protein sequence ID" value="KAK3023005.1"/>
    <property type="molecule type" value="Genomic_DNA"/>
</dbReference>
<proteinExistence type="inferred from homology"/>
<dbReference type="Gene3D" id="3.40.50.980">
    <property type="match status" value="1"/>
</dbReference>
<dbReference type="GO" id="GO:0016874">
    <property type="term" value="F:ligase activity"/>
    <property type="evidence" value="ECO:0007669"/>
    <property type="project" value="UniProtKB-KW"/>
</dbReference>
<gene>
    <name evidence="4" type="ORF">RJ639_044999</name>
</gene>
<keyword evidence="2" id="KW-0436">Ligase</keyword>
<evidence type="ECO:0000313" key="4">
    <source>
        <dbReference type="EMBL" id="KAK3023005.1"/>
    </source>
</evidence>
<accession>A0AA88WC34</accession>
<comment type="caution">
    <text evidence="4">The sequence shown here is derived from an EMBL/GenBank/DDBJ whole genome shotgun (WGS) entry which is preliminary data.</text>
</comment>
<evidence type="ECO:0000259" key="3">
    <source>
        <dbReference type="Pfam" id="PF00501"/>
    </source>
</evidence>
<reference evidence="4" key="1">
    <citation type="submission" date="2022-12" db="EMBL/GenBank/DDBJ databases">
        <title>Draft genome assemblies for two species of Escallonia (Escalloniales).</title>
        <authorList>
            <person name="Chanderbali A."/>
            <person name="Dervinis C."/>
            <person name="Anghel I."/>
            <person name="Soltis D."/>
            <person name="Soltis P."/>
            <person name="Zapata F."/>
        </authorList>
    </citation>
    <scope>NUCLEOTIDE SEQUENCE</scope>
    <source>
        <strain evidence="4">UCBG64.0493</strain>
        <tissue evidence="4">Leaf</tissue>
    </source>
</reference>
<dbReference type="Pfam" id="PF00501">
    <property type="entry name" value="AMP-binding"/>
    <property type="match status" value="1"/>
</dbReference>
<organism evidence="4 5">
    <name type="scientific">Escallonia herrerae</name>
    <dbReference type="NCBI Taxonomy" id="1293975"/>
    <lineage>
        <taxon>Eukaryota</taxon>
        <taxon>Viridiplantae</taxon>
        <taxon>Streptophyta</taxon>
        <taxon>Embryophyta</taxon>
        <taxon>Tracheophyta</taxon>
        <taxon>Spermatophyta</taxon>
        <taxon>Magnoliopsida</taxon>
        <taxon>eudicotyledons</taxon>
        <taxon>Gunneridae</taxon>
        <taxon>Pentapetalae</taxon>
        <taxon>asterids</taxon>
        <taxon>campanulids</taxon>
        <taxon>Escalloniales</taxon>
        <taxon>Escalloniaceae</taxon>
        <taxon>Escallonia</taxon>
    </lineage>
</organism>
<dbReference type="PANTHER" id="PTHR43859:SF57">
    <property type="entry name" value="ACYL-ACTIVATING ENZYME 8-RELATED"/>
    <property type="match status" value="1"/>
</dbReference>
<dbReference type="PANTHER" id="PTHR43859">
    <property type="entry name" value="ACYL-ACTIVATING ENZYME"/>
    <property type="match status" value="1"/>
</dbReference>
<sequence length="133" mass="14825">MRFEYLPLKSDIESELLFVIGKVVEDVRGDPNNGDPGPEQGHLASSIKTLNIRRGHVVSVVATNIPAMYELHFVVPMAGTGLNNVNTRLDSRTISVLLRCSESKLLFVDHQSTSLIQEAIYLLQTTPRSHRRS</sequence>
<comment type="similarity">
    <text evidence="1">Belongs to the ATP-dependent AMP-binding enzyme family.</text>
</comment>
<dbReference type="Proteomes" id="UP001188597">
    <property type="component" value="Unassembled WGS sequence"/>
</dbReference>
<dbReference type="SUPFAM" id="SSF56801">
    <property type="entry name" value="Acetyl-CoA synthetase-like"/>
    <property type="match status" value="1"/>
</dbReference>
<evidence type="ECO:0000256" key="2">
    <source>
        <dbReference type="ARBA" id="ARBA00022598"/>
    </source>
</evidence>
<feature type="domain" description="AMP-dependent synthetase/ligase" evidence="3">
    <location>
        <begin position="42"/>
        <end position="116"/>
    </location>
</feature>
<keyword evidence="5" id="KW-1185">Reference proteome</keyword>
<evidence type="ECO:0000313" key="5">
    <source>
        <dbReference type="Proteomes" id="UP001188597"/>
    </source>
</evidence>
<dbReference type="AlphaFoldDB" id="A0AA88WC34"/>
<evidence type="ECO:0000256" key="1">
    <source>
        <dbReference type="ARBA" id="ARBA00006432"/>
    </source>
</evidence>